<dbReference type="GO" id="GO:0003677">
    <property type="term" value="F:DNA binding"/>
    <property type="evidence" value="ECO:0007669"/>
    <property type="project" value="UniProtKB-KW"/>
</dbReference>
<dbReference type="InterPro" id="IPR036390">
    <property type="entry name" value="WH_DNA-bd_sf"/>
</dbReference>
<comment type="similarity">
    <text evidence="1">Belongs to the LysR transcriptional regulatory family.</text>
</comment>
<evidence type="ECO:0000259" key="5">
    <source>
        <dbReference type="PROSITE" id="PS50931"/>
    </source>
</evidence>
<dbReference type="PANTHER" id="PTHR30419">
    <property type="entry name" value="HTH-TYPE TRANSCRIPTIONAL REGULATOR YBHD"/>
    <property type="match status" value="1"/>
</dbReference>
<dbReference type="PROSITE" id="PS50931">
    <property type="entry name" value="HTH_LYSR"/>
    <property type="match status" value="1"/>
</dbReference>
<dbReference type="InterPro" id="IPR050950">
    <property type="entry name" value="HTH-type_LysR_regulators"/>
</dbReference>
<dbReference type="Pfam" id="PF03466">
    <property type="entry name" value="LysR_substrate"/>
    <property type="match status" value="1"/>
</dbReference>
<evidence type="ECO:0000313" key="6">
    <source>
        <dbReference type="EMBL" id="QIA62706.1"/>
    </source>
</evidence>
<accession>A0A7Z2T1M8</accession>
<evidence type="ECO:0000256" key="2">
    <source>
        <dbReference type="ARBA" id="ARBA00023015"/>
    </source>
</evidence>
<name>A0A7Z2T1M8_9VIBR</name>
<dbReference type="AlphaFoldDB" id="A0A7Z2T1M8"/>
<protein>
    <submittedName>
        <fullName evidence="6">LysR family transcriptional regulator</fullName>
    </submittedName>
</protein>
<dbReference type="Gene3D" id="1.10.10.10">
    <property type="entry name" value="Winged helix-like DNA-binding domain superfamily/Winged helix DNA-binding domain"/>
    <property type="match status" value="1"/>
</dbReference>
<dbReference type="InterPro" id="IPR005119">
    <property type="entry name" value="LysR_subst-bd"/>
</dbReference>
<keyword evidence="7" id="KW-1185">Reference proteome</keyword>
<evidence type="ECO:0000256" key="1">
    <source>
        <dbReference type="ARBA" id="ARBA00009437"/>
    </source>
</evidence>
<dbReference type="PANTHER" id="PTHR30419:SF30">
    <property type="entry name" value="LYSR FAMILY TRANSCRIPTIONAL REGULATOR"/>
    <property type="match status" value="1"/>
</dbReference>
<dbReference type="EMBL" id="CP047475">
    <property type="protein sequence ID" value="QIA62706.1"/>
    <property type="molecule type" value="Genomic_DNA"/>
</dbReference>
<dbReference type="CDD" id="cd05466">
    <property type="entry name" value="PBP2_LTTR_substrate"/>
    <property type="match status" value="1"/>
</dbReference>
<reference evidence="6 7" key="1">
    <citation type="submission" date="2020-01" db="EMBL/GenBank/DDBJ databases">
        <title>Whole genome and functional gene identification of agarase of Vibrio HN897.</title>
        <authorList>
            <person name="Liu Y."/>
            <person name="Zhao Z."/>
        </authorList>
    </citation>
    <scope>NUCLEOTIDE SEQUENCE [LARGE SCALE GENOMIC DNA]</scope>
    <source>
        <strain evidence="6 7">HN897</strain>
    </source>
</reference>
<dbReference type="KEGG" id="vas:GT360_03905"/>
<proteinExistence type="inferred from homology"/>
<dbReference type="PRINTS" id="PR00039">
    <property type="entry name" value="HTHLYSR"/>
</dbReference>
<sequence length="289" mass="32916">MNSNYLRHFIAVAEYGSFTLAAQSLNIAQPPLSISIKKLEQEIGLTLFLRRGRHVSLTLEGEVLFKHAKQVQQTLEDAQTAMEELKGLDKGEVRLGVPSMMGSYYFPEILMAFKSRYPNLKLTVINAGTRSIRKMLLDGTLDVGVINHYTDSETLETDHLLTSNMVAAVGKRHPLANKKSISLKEFFQHELVLFEAGYFHRDFIEKKAQELDMPMQFSFETNLLPMILSIVKNEFAITALLEMVTDCEKEIIAIPFEESVELNLALAWRKNGYLSIAHRTFIDFVKQNR</sequence>
<dbReference type="RefSeq" id="WP_164647601.1">
    <property type="nucleotide sequence ID" value="NZ_CP047475.1"/>
</dbReference>
<dbReference type="InterPro" id="IPR036388">
    <property type="entry name" value="WH-like_DNA-bd_sf"/>
</dbReference>
<keyword evidence="2" id="KW-0805">Transcription regulation</keyword>
<dbReference type="SUPFAM" id="SSF46785">
    <property type="entry name" value="Winged helix' DNA-binding domain"/>
    <property type="match status" value="1"/>
</dbReference>
<organism evidence="6 7">
    <name type="scientific">Vibrio astriarenae</name>
    <dbReference type="NCBI Taxonomy" id="1481923"/>
    <lineage>
        <taxon>Bacteria</taxon>
        <taxon>Pseudomonadati</taxon>
        <taxon>Pseudomonadota</taxon>
        <taxon>Gammaproteobacteria</taxon>
        <taxon>Vibrionales</taxon>
        <taxon>Vibrionaceae</taxon>
        <taxon>Vibrio</taxon>
    </lineage>
</organism>
<dbReference type="GO" id="GO:0003700">
    <property type="term" value="F:DNA-binding transcription factor activity"/>
    <property type="evidence" value="ECO:0007669"/>
    <property type="project" value="InterPro"/>
</dbReference>
<evidence type="ECO:0000256" key="4">
    <source>
        <dbReference type="ARBA" id="ARBA00023163"/>
    </source>
</evidence>
<dbReference type="InterPro" id="IPR000847">
    <property type="entry name" value="LysR_HTH_N"/>
</dbReference>
<dbReference type="GO" id="GO:0005829">
    <property type="term" value="C:cytosol"/>
    <property type="evidence" value="ECO:0007669"/>
    <property type="project" value="TreeGrafter"/>
</dbReference>
<dbReference type="SUPFAM" id="SSF53850">
    <property type="entry name" value="Periplasmic binding protein-like II"/>
    <property type="match status" value="1"/>
</dbReference>
<dbReference type="FunFam" id="1.10.10.10:FF:000001">
    <property type="entry name" value="LysR family transcriptional regulator"/>
    <property type="match status" value="1"/>
</dbReference>
<gene>
    <name evidence="6" type="ORF">GT360_03905</name>
</gene>
<keyword evidence="4" id="KW-0804">Transcription</keyword>
<dbReference type="Proteomes" id="UP000464262">
    <property type="component" value="Chromosome 1"/>
</dbReference>
<evidence type="ECO:0000256" key="3">
    <source>
        <dbReference type="ARBA" id="ARBA00023125"/>
    </source>
</evidence>
<dbReference type="Pfam" id="PF00126">
    <property type="entry name" value="HTH_1"/>
    <property type="match status" value="1"/>
</dbReference>
<keyword evidence="3" id="KW-0238">DNA-binding</keyword>
<feature type="domain" description="HTH lysR-type" evidence="5">
    <location>
        <begin position="1"/>
        <end position="58"/>
    </location>
</feature>
<evidence type="ECO:0000313" key="7">
    <source>
        <dbReference type="Proteomes" id="UP000464262"/>
    </source>
</evidence>
<dbReference type="Gene3D" id="3.40.190.290">
    <property type="match status" value="1"/>
</dbReference>